<dbReference type="AlphaFoldDB" id="A0A0A9FT17"/>
<reference evidence="1" key="1">
    <citation type="submission" date="2014-09" db="EMBL/GenBank/DDBJ databases">
        <authorList>
            <person name="Magalhaes I.L.F."/>
            <person name="Oliveira U."/>
            <person name="Santos F.R."/>
            <person name="Vidigal T.H.D.A."/>
            <person name="Brescovit A.D."/>
            <person name="Santos A.J."/>
        </authorList>
    </citation>
    <scope>NUCLEOTIDE SEQUENCE</scope>
    <source>
        <tissue evidence="1">Shoot tissue taken approximately 20 cm above the soil surface</tissue>
    </source>
</reference>
<name>A0A0A9FT17_ARUDO</name>
<protein>
    <submittedName>
        <fullName evidence="1">Uncharacterized protein</fullName>
    </submittedName>
</protein>
<accession>A0A0A9FT17</accession>
<proteinExistence type="predicted"/>
<dbReference type="EMBL" id="GBRH01183517">
    <property type="protein sequence ID" value="JAE14379.1"/>
    <property type="molecule type" value="Transcribed_RNA"/>
</dbReference>
<reference evidence="1" key="2">
    <citation type="journal article" date="2015" name="Data Brief">
        <title>Shoot transcriptome of the giant reed, Arundo donax.</title>
        <authorList>
            <person name="Barrero R.A."/>
            <person name="Guerrero F.D."/>
            <person name="Moolhuijzen P."/>
            <person name="Goolsby J.A."/>
            <person name="Tidwell J."/>
            <person name="Bellgard S.E."/>
            <person name="Bellgard M.I."/>
        </authorList>
    </citation>
    <scope>NUCLEOTIDE SEQUENCE</scope>
    <source>
        <tissue evidence="1">Shoot tissue taken approximately 20 cm above the soil surface</tissue>
    </source>
</reference>
<sequence length="47" mass="5697">MWRKTNYRRLNDTSAARLKIWKPWHLRKKMLTNAIITVIQGAWREGS</sequence>
<organism evidence="1">
    <name type="scientific">Arundo donax</name>
    <name type="common">Giant reed</name>
    <name type="synonym">Donax arundinaceus</name>
    <dbReference type="NCBI Taxonomy" id="35708"/>
    <lineage>
        <taxon>Eukaryota</taxon>
        <taxon>Viridiplantae</taxon>
        <taxon>Streptophyta</taxon>
        <taxon>Embryophyta</taxon>
        <taxon>Tracheophyta</taxon>
        <taxon>Spermatophyta</taxon>
        <taxon>Magnoliopsida</taxon>
        <taxon>Liliopsida</taxon>
        <taxon>Poales</taxon>
        <taxon>Poaceae</taxon>
        <taxon>PACMAD clade</taxon>
        <taxon>Arundinoideae</taxon>
        <taxon>Arundineae</taxon>
        <taxon>Arundo</taxon>
    </lineage>
</organism>
<evidence type="ECO:0000313" key="1">
    <source>
        <dbReference type="EMBL" id="JAE14379.1"/>
    </source>
</evidence>